<dbReference type="Proteomes" id="UP000694402">
    <property type="component" value="Unassembled WGS sequence"/>
</dbReference>
<accession>A0AAZ3R3F2</accession>
<evidence type="ECO:0000313" key="2">
    <source>
        <dbReference type="Proteomes" id="UP000694402"/>
    </source>
</evidence>
<dbReference type="Ensembl" id="ENSOTST00005185925.1">
    <property type="protein sequence ID" value="ENSOTSP00005134925.1"/>
    <property type="gene ID" value="ENSOTSG00005062149.1"/>
</dbReference>
<reference evidence="2" key="1">
    <citation type="journal article" date="2018" name="PLoS ONE">
        <title>Chinook salmon (Oncorhynchus tshawytscha) genome and transcriptome.</title>
        <authorList>
            <person name="Christensen K.A."/>
            <person name="Leong J.S."/>
            <person name="Sakhrani D."/>
            <person name="Biagi C.A."/>
            <person name="Minkley D.R."/>
            <person name="Withler R.E."/>
            <person name="Rondeau E.B."/>
            <person name="Koop B.F."/>
            <person name="Devlin R.H."/>
        </authorList>
    </citation>
    <scope>NUCLEOTIDE SEQUENCE [LARGE SCALE GENOMIC DNA]</scope>
</reference>
<evidence type="ECO:0000313" key="1">
    <source>
        <dbReference type="Ensembl" id="ENSOTSP00005134925.1"/>
    </source>
</evidence>
<reference evidence="1" key="3">
    <citation type="submission" date="2025-09" db="UniProtKB">
        <authorList>
            <consortium name="Ensembl"/>
        </authorList>
    </citation>
    <scope>IDENTIFICATION</scope>
</reference>
<name>A0AAZ3R3F2_ONCTS</name>
<dbReference type="AlphaFoldDB" id="A0AAZ3R3F2"/>
<reference evidence="1" key="2">
    <citation type="submission" date="2025-08" db="UniProtKB">
        <authorList>
            <consortium name="Ensembl"/>
        </authorList>
    </citation>
    <scope>IDENTIFICATION</scope>
</reference>
<proteinExistence type="predicted"/>
<keyword evidence="2" id="KW-1185">Reference proteome</keyword>
<protein>
    <submittedName>
        <fullName evidence="1">Uncharacterized protein</fullName>
    </submittedName>
</protein>
<sequence length="62" mass="7378">MVKAEEALGQEDWKEKCFILEALLMKFRVQIIKIREQTRLVLSNKLYRIITNRTSTLLNDPK</sequence>
<organism evidence="1 2">
    <name type="scientific">Oncorhynchus tshawytscha</name>
    <name type="common">Chinook salmon</name>
    <name type="synonym">Salmo tshawytscha</name>
    <dbReference type="NCBI Taxonomy" id="74940"/>
    <lineage>
        <taxon>Eukaryota</taxon>
        <taxon>Metazoa</taxon>
        <taxon>Chordata</taxon>
        <taxon>Craniata</taxon>
        <taxon>Vertebrata</taxon>
        <taxon>Euteleostomi</taxon>
        <taxon>Actinopterygii</taxon>
        <taxon>Neopterygii</taxon>
        <taxon>Teleostei</taxon>
        <taxon>Protacanthopterygii</taxon>
        <taxon>Salmoniformes</taxon>
        <taxon>Salmonidae</taxon>
        <taxon>Salmoninae</taxon>
        <taxon>Oncorhynchus</taxon>
    </lineage>
</organism>